<gene>
    <name evidence="2" type="ORF">SAMN02787118_11456</name>
</gene>
<feature type="compositionally biased region" description="Low complexity" evidence="1">
    <location>
        <begin position="246"/>
        <end position="260"/>
    </location>
</feature>
<protein>
    <submittedName>
        <fullName evidence="2">Uncharacterized protein</fullName>
    </submittedName>
</protein>
<proteinExistence type="predicted"/>
<dbReference type="EMBL" id="FONR01000014">
    <property type="protein sequence ID" value="SFF96011.1"/>
    <property type="molecule type" value="Genomic_DNA"/>
</dbReference>
<sequence>MDSGWAPSRRGDGQRRFTACGIHHAEARSRQQPHPRGQFTPFPGGGFHASEMLIRACTTIKSWRASAGRGGCGSPHRPSSSRGWGGGRRGGPRDTEARLAVRSPAGSAACPGSGRRSTRVHCYDQRCLADRPVAGRQVRLDLRTRRPVCGNGSCGRRTLAEQNPDPTRRHAHRTHALTAQLTDNAKFPGGRAGANLCGRMSLTSCKDPLLPSFAHSPYRCRSPSRIWASTSSPCAVVVPPQRSSWTRTLTAPSTSSRTAPRTPPPPDCANTPRCGTSPATATAPSATTAPVHHRPGK</sequence>
<dbReference type="Proteomes" id="UP000181942">
    <property type="component" value="Unassembled WGS sequence"/>
</dbReference>
<reference evidence="2 3" key="1">
    <citation type="submission" date="2016-10" db="EMBL/GenBank/DDBJ databases">
        <authorList>
            <person name="de Groot N.N."/>
        </authorList>
    </citation>
    <scope>NUCLEOTIDE SEQUENCE [LARGE SCALE GENOMIC DNA]</scope>
    <source>
        <strain evidence="2 3">OK461</strain>
    </source>
</reference>
<dbReference type="AlphaFoldDB" id="A0A1I2N3N1"/>
<evidence type="ECO:0000313" key="2">
    <source>
        <dbReference type="EMBL" id="SFF96011.1"/>
    </source>
</evidence>
<organism evidence="2 3">
    <name type="scientific">Streptomyces mirabilis</name>
    <dbReference type="NCBI Taxonomy" id="68239"/>
    <lineage>
        <taxon>Bacteria</taxon>
        <taxon>Bacillati</taxon>
        <taxon>Actinomycetota</taxon>
        <taxon>Actinomycetes</taxon>
        <taxon>Kitasatosporales</taxon>
        <taxon>Streptomycetaceae</taxon>
        <taxon>Streptomyces</taxon>
    </lineage>
</organism>
<evidence type="ECO:0000313" key="3">
    <source>
        <dbReference type="Proteomes" id="UP000181942"/>
    </source>
</evidence>
<evidence type="ECO:0000256" key="1">
    <source>
        <dbReference type="SAM" id="MobiDB-lite"/>
    </source>
</evidence>
<accession>A0A1I2N3N1</accession>
<feature type="region of interest" description="Disordered" evidence="1">
    <location>
        <begin position="25"/>
        <end position="45"/>
    </location>
</feature>
<feature type="region of interest" description="Disordered" evidence="1">
    <location>
        <begin position="67"/>
        <end position="117"/>
    </location>
</feature>
<feature type="compositionally biased region" description="Low complexity" evidence="1">
    <location>
        <begin position="268"/>
        <end position="290"/>
    </location>
</feature>
<feature type="region of interest" description="Disordered" evidence="1">
    <location>
        <begin position="242"/>
        <end position="297"/>
    </location>
</feature>
<name>A0A1I2N3N1_9ACTN</name>